<gene>
    <name evidence="1" type="ORF">I6H06_12075</name>
    <name evidence="2" type="ORF">NFI99_20685</name>
</gene>
<evidence type="ECO:0000313" key="4">
    <source>
        <dbReference type="Proteomes" id="UP001056386"/>
    </source>
</evidence>
<evidence type="ECO:0000313" key="2">
    <source>
        <dbReference type="EMBL" id="USS47279.1"/>
    </source>
</evidence>
<dbReference type="GeneID" id="45699155"/>
<dbReference type="Proteomes" id="UP001056386">
    <property type="component" value="Chromosome 1"/>
</dbReference>
<keyword evidence="4" id="KW-1185">Reference proteome</keyword>
<dbReference type="EMBL" id="CP099587">
    <property type="protein sequence ID" value="USS47279.1"/>
    <property type="molecule type" value="Genomic_DNA"/>
</dbReference>
<name>A0AAP9Y7Z2_BURGL</name>
<dbReference type="RefSeq" id="WP_017433408.1">
    <property type="nucleotide sequence ID" value="NZ_CP021074.1"/>
</dbReference>
<dbReference type="Proteomes" id="UP000594892">
    <property type="component" value="Chromosome 2"/>
</dbReference>
<reference evidence="2" key="2">
    <citation type="submission" date="2022-06" db="EMBL/GenBank/DDBJ databases">
        <title>Draft genome sequence of Burkholderia glumae strain GR20004 isolated from rice panicle showing bacterial panicle blight.</title>
        <authorList>
            <person name="Choi S.Y."/>
            <person name="Lee Y.H."/>
        </authorList>
    </citation>
    <scope>NUCLEOTIDE SEQUENCE</scope>
    <source>
        <strain evidence="2">GR20004</strain>
    </source>
</reference>
<evidence type="ECO:0000313" key="1">
    <source>
        <dbReference type="EMBL" id="QPQ93045.1"/>
    </source>
</evidence>
<reference evidence="1 3" key="1">
    <citation type="submission" date="2020-12" db="EMBL/GenBank/DDBJ databases">
        <title>FDA dAtabase for Regulatory Grade micrObial Sequences (FDA-ARGOS): Supporting development and validation of Infectious Disease Dx tests.</title>
        <authorList>
            <person name="Minogue T."/>
            <person name="Wolcott M."/>
            <person name="Wasieloski L."/>
            <person name="Aguilar W."/>
            <person name="Moore D."/>
            <person name="Jaissle J."/>
            <person name="Tallon L."/>
            <person name="Sadzewicz L."/>
            <person name="Zhao X."/>
            <person name="Boylan J."/>
            <person name="Ott S."/>
            <person name="Bowen H."/>
            <person name="Vavikolanu K."/>
            <person name="Mehta A."/>
            <person name="Aluvathingal J."/>
            <person name="Nadendla S."/>
            <person name="Yan Y."/>
            <person name="Sichtig H."/>
        </authorList>
    </citation>
    <scope>NUCLEOTIDE SEQUENCE [LARGE SCALE GENOMIC DNA]</scope>
    <source>
        <strain evidence="1 3">FDAARGOS_949</strain>
    </source>
</reference>
<dbReference type="AlphaFoldDB" id="A0AAP9Y7Z2"/>
<dbReference type="EMBL" id="CP065601">
    <property type="protein sequence ID" value="QPQ93045.1"/>
    <property type="molecule type" value="Genomic_DNA"/>
</dbReference>
<proteinExistence type="predicted"/>
<sequence>MSIGAGAAAHALMRRVPAGFGAVLDIATIGFNNHSENLKFKNPYIKKFE</sequence>
<evidence type="ECO:0000313" key="3">
    <source>
        <dbReference type="Proteomes" id="UP000594892"/>
    </source>
</evidence>
<accession>A0AAP9Y7Z2</accession>
<protein>
    <submittedName>
        <fullName evidence="1">Uncharacterized protein</fullName>
    </submittedName>
</protein>
<organism evidence="1 3">
    <name type="scientific">Burkholderia glumae</name>
    <name type="common">Pseudomonas glumae</name>
    <dbReference type="NCBI Taxonomy" id="337"/>
    <lineage>
        <taxon>Bacteria</taxon>
        <taxon>Pseudomonadati</taxon>
        <taxon>Pseudomonadota</taxon>
        <taxon>Betaproteobacteria</taxon>
        <taxon>Burkholderiales</taxon>
        <taxon>Burkholderiaceae</taxon>
        <taxon>Burkholderia</taxon>
    </lineage>
</organism>